<evidence type="ECO:0000313" key="5">
    <source>
        <dbReference type="Proteomes" id="UP000777438"/>
    </source>
</evidence>
<dbReference type="PROSITE" id="PS50048">
    <property type="entry name" value="ZN2_CY6_FUNGAL_2"/>
    <property type="match status" value="1"/>
</dbReference>
<feature type="region of interest" description="Disordered" evidence="2">
    <location>
        <begin position="49"/>
        <end position="77"/>
    </location>
</feature>
<dbReference type="InterPro" id="IPR036864">
    <property type="entry name" value="Zn2-C6_fun-type_DNA-bd_sf"/>
</dbReference>
<dbReference type="PANTHER" id="PTHR47784">
    <property type="entry name" value="STEROL UPTAKE CONTROL PROTEIN 2"/>
    <property type="match status" value="1"/>
</dbReference>
<dbReference type="GO" id="GO:0008270">
    <property type="term" value="F:zinc ion binding"/>
    <property type="evidence" value="ECO:0007669"/>
    <property type="project" value="InterPro"/>
</dbReference>
<accession>A0A9P8VZS9</accession>
<proteinExistence type="predicted"/>
<evidence type="ECO:0000313" key="4">
    <source>
        <dbReference type="EMBL" id="KAH6886334.1"/>
    </source>
</evidence>
<dbReference type="Gene3D" id="4.10.240.10">
    <property type="entry name" value="Zn(2)-C6 fungal-type DNA-binding domain"/>
    <property type="match status" value="1"/>
</dbReference>
<gene>
    <name evidence="4" type="ORF">B0T10DRAFT_491010</name>
</gene>
<comment type="caution">
    <text evidence="4">The sequence shown here is derived from an EMBL/GenBank/DDBJ whole genome shotgun (WGS) entry which is preliminary data.</text>
</comment>
<name>A0A9P8VZS9_9HYPO</name>
<dbReference type="EMBL" id="JAGPYM010000016">
    <property type="protein sequence ID" value="KAH6886334.1"/>
    <property type="molecule type" value="Genomic_DNA"/>
</dbReference>
<evidence type="ECO:0000259" key="3">
    <source>
        <dbReference type="PROSITE" id="PS50048"/>
    </source>
</evidence>
<dbReference type="AlphaFoldDB" id="A0A9P8VZS9"/>
<evidence type="ECO:0000256" key="2">
    <source>
        <dbReference type="SAM" id="MobiDB-lite"/>
    </source>
</evidence>
<dbReference type="PANTHER" id="PTHR47784:SF5">
    <property type="entry name" value="STEROL UPTAKE CONTROL PROTEIN 2"/>
    <property type="match status" value="1"/>
</dbReference>
<dbReference type="SMART" id="SM00066">
    <property type="entry name" value="GAL4"/>
    <property type="match status" value="1"/>
</dbReference>
<dbReference type="CDD" id="cd00067">
    <property type="entry name" value="GAL4"/>
    <property type="match status" value="1"/>
</dbReference>
<feature type="compositionally biased region" description="Low complexity" evidence="2">
    <location>
        <begin position="49"/>
        <end position="72"/>
    </location>
</feature>
<dbReference type="GO" id="GO:0001228">
    <property type="term" value="F:DNA-binding transcription activator activity, RNA polymerase II-specific"/>
    <property type="evidence" value="ECO:0007669"/>
    <property type="project" value="TreeGrafter"/>
</dbReference>
<dbReference type="SUPFAM" id="SSF57701">
    <property type="entry name" value="Zn2/Cys6 DNA-binding domain"/>
    <property type="match status" value="1"/>
</dbReference>
<dbReference type="Pfam" id="PF00172">
    <property type="entry name" value="Zn_clus"/>
    <property type="match status" value="1"/>
</dbReference>
<sequence>MPRLYHTKSKTGCKRCRARRVKCDEAWPTCGGCLRHQVDCTYDRLDSTGNAASPASTTSNSSSSKPKSRNPSLNEGRDRRYRELRLMHAFAVQTAPTMAGTHLPELIETWSIEVPKLALDYEPLLSAIMAFASHHLARIADTQEKADEYMNLRSLYLESTLYKHRIAVGGLTKHNADAVSFTTVILTFDSFANLRDRPLEPYEPPLQWLQLSRGIGGVCKLALNLIQDDPGAKIWPVVTSMMPFIRHSRTVKVDALAHLLHVHEGEMPEAIDMDAYEETTRLLCWMLEARESGEHIKMFCRRMMAFSVLLPDRITGLLERRDSRALVMLAHFFALSSYASEFWWVGDMPRREISAIRDFLEPKWHGMMVWPMKTAQENVPNTETISTGRVNEEGEVPGDTESRQCRIY</sequence>
<dbReference type="PROSITE" id="PS00463">
    <property type="entry name" value="ZN2_CY6_FUNGAL_1"/>
    <property type="match status" value="1"/>
</dbReference>
<keyword evidence="5" id="KW-1185">Reference proteome</keyword>
<reference evidence="4 5" key="1">
    <citation type="journal article" date="2021" name="Nat. Commun.">
        <title>Genetic determinants of endophytism in the Arabidopsis root mycobiome.</title>
        <authorList>
            <person name="Mesny F."/>
            <person name="Miyauchi S."/>
            <person name="Thiergart T."/>
            <person name="Pickel B."/>
            <person name="Atanasova L."/>
            <person name="Karlsson M."/>
            <person name="Huettel B."/>
            <person name="Barry K.W."/>
            <person name="Haridas S."/>
            <person name="Chen C."/>
            <person name="Bauer D."/>
            <person name="Andreopoulos W."/>
            <person name="Pangilinan J."/>
            <person name="LaButti K."/>
            <person name="Riley R."/>
            <person name="Lipzen A."/>
            <person name="Clum A."/>
            <person name="Drula E."/>
            <person name="Henrissat B."/>
            <person name="Kohler A."/>
            <person name="Grigoriev I.V."/>
            <person name="Martin F.M."/>
            <person name="Hacquard S."/>
        </authorList>
    </citation>
    <scope>NUCLEOTIDE SEQUENCE [LARGE SCALE GENOMIC DNA]</scope>
    <source>
        <strain evidence="4 5">MPI-CAGE-CH-0241</strain>
    </source>
</reference>
<dbReference type="Proteomes" id="UP000777438">
    <property type="component" value="Unassembled WGS sequence"/>
</dbReference>
<dbReference type="InterPro" id="IPR001138">
    <property type="entry name" value="Zn2Cys6_DnaBD"/>
</dbReference>
<organism evidence="4 5">
    <name type="scientific">Thelonectria olida</name>
    <dbReference type="NCBI Taxonomy" id="1576542"/>
    <lineage>
        <taxon>Eukaryota</taxon>
        <taxon>Fungi</taxon>
        <taxon>Dikarya</taxon>
        <taxon>Ascomycota</taxon>
        <taxon>Pezizomycotina</taxon>
        <taxon>Sordariomycetes</taxon>
        <taxon>Hypocreomycetidae</taxon>
        <taxon>Hypocreales</taxon>
        <taxon>Nectriaceae</taxon>
        <taxon>Thelonectria</taxon>
    </lineage>
</organism>
<keyword evidence="1" id="KW-0539">Nucleus</keyword>
<dbReference type="InterPro" id="IPR053157">
    <property type="entry name" value="Sterol_Uptake_Regulator"/>
</dbReference>
<evidence type="ECO:0000256" key="1">
    <source>
        <dbReference type="ARBA" id="ARBA00023242"/>
    </source>
</evidence>
<dbReference type="OrthoDB" id="3546279at2759"/>
<protein>
    <submittedName>
        <fullName evidence="4">C6 transcription factor</fullName>
    </submittedName>
</protein>
<feature type="domain" description="Zn(2)-C6 fungal-type" evidence="3">
    <location>
        <begin position="12"/>
        <end position="42"/>
    </location>
</feature>